<dbReference type="SUPFAM" id="SSF53098">
    <property type="entry name" value="Ribonuclease H-like"/>
    <property type="match status" value="1"/>
</dbReference>
<keyword evidence="5" id="KW-0255">Endonuclease</keyword>
<dbReference type="InterPro" id="IPR036397">
    <property type="entry name" value="RNaseH_sf"/>
</dbReference>
<feature type="compositionally biased region" description="Basic and acidic residues" evidence="8">
    <location>
        <begin position="1"/>
        <end position="12"/>
    </location>
</feature>
<evidence type="ECO:0000259" key="9">
    <source>
        <dbReference type="PROSITE" id="PS50994"/>
    </source>
</evidence>
<dbReference type="OrthoDB" id="1000020at2759"/>
<sequence length="677" mass="77851">MKDTIARSETRTPTRAYATRAREEASSPNVITGTFTLYDTSVIVLIDPGSTHSYICMNLVSSKTLPVESTEFVIRVLNPLGKSVLIDKVCKNCPLMFKDVCFSADLMLLPFDEFDIILGMDWLTLHAAVVNCKRKTIDFRCHNDKIVWIESNDLNGLPTVILVLKAQNYMKKGYKAYFAYVIDSKVTEKKVESVPVVCEFPDVFPKELLGLPPIREVEFGIDLPIFSPWGAPVLFVKKKDGTMRMCIDYHQLNKETIKNKYPLPRIDDLFDQLKGTTVFSKIDLRLGYYQLRVEDSDILKTAFRTSKCEFWLREVGFLGNIVSASRIRANPSKIFAILEWKPPKSVSKVRSFLGLAGYYRRFVKGFSMIATPLTRLLQKDVRFEWYDKCQKSFDQLKALLTEAPVLEGKVIAYASRQLKPHEKNYPTHDLELAVIKRWLELLKDYELVIDYHLGKENVVADALSRKSLFSLRAMNAHLDLSDESSKVDNEMLVKRAHCDSKFDSKFRVDDNDCLRFRDRICVLRNPELIQLILNKANNSRLSVHLGSTKMYYDLKQHYGWSGMKIDISDFVSKCLVCQQVNVVHQVPSGLLQPIMIPKWKWDKVTMNFVSRLPLTPRKKDTIWVVVDRLTKSAHFIPVGSDYSLDKLAKLYISEIVRLHGVPMSIVSDRDPRYTSRF</sequence>
<dbReference type="PANTHER" id="PTHR37984">
    <property type="entry name" value="PROTEIN CBG26694"/>
    <property type="match status" value="1"/>
</dbReference>
<dbReference type="InterPro" id="IPR050951">
    <property type="entry name" value="Retrovirus_Pol_polyprotein"/>
</dbReference>
<dbReference type="SUPFAM" id="SSF56672">
    <property type="entry name" value="DNA/RNA polymerases"/>
    <property type="match status" value="1"/>
</dbReference>
<evidence type="ECO:0000256" key="6">
    <source>
        <dbReference type="ARBA" id="ARBA00022801"/>
    </source>
</evidence>
<dbReference type="SUPFAM" id="SSF50630">
    <property type="entry name" value="Acid proteases"/>
    <property type="match status" value="1"/>
</dbReference>
<evidence type="ECO:0000256" key="5">
    <source>
        <dbReference type="ARBA" id="ARBA00022759"/>
    </source>
</evidence>
<dbReference type="Pfam" id="PF17921">
    <property type="entry name" value="Integrase_H2C2"/>
    <property type="match status" value="1"/>
</dbReference>
<dbReference type="CDD" id="cd00303">
    <property type="entry name" value="retropepsin_like"/>
    <property type="match status" value="1"/>
</dbReference>
<dbReference type="GO" id="GO:0004519">
    <property type="term" value="F:endonuclease activity"/>
    <property type="evidence" value="ECO:0007669"/>
    <property type="project" value="UniProtKB-KW"/>
</dbReference>
<feature type="domain" description="Integrase catalytic" evidence="9">
    <location>
        <begin position="589"/>
        <end position="677"/>
    </location>
</feature>
<comment type="caution">
    <text evidence="10">The sequence shown here is derived from an EMBL/GenBank/DDBJ whole genome shotgun (WGS) entry which is preliminary data.</text>
</comment>
<dbReference type="Gene3D" id="3.10.10.10">
    <property type="entry name" value="HIV Type 1 Reverse Transcriptase, subunit A, domain 1"/>
    <property type="match status" value="1"/>
</dbReference>
<gene>
    <name evidence="10" type="ORF">EPI10_006460</name>
</gene>
<dbReference type="InterPro" id="IPR043502">
    <property type="entry name" value="DNA/RNA_pol_sf"/>
</dbReference>
<dbReference type="FunFam" id="3.30.70.270:FF:000020">
    <property type="entry name" value="Transposon Tf2-6 polyprotein-like Protein"/>
    <property type="match status" value="1"/>
</dbReference>
<dbReference type="InterPro" id="IPR041373">
    <property type="entry name" value="RT_RNaseH"/>
</dbReference>
<dbReference type="InterPro" id="IPR012337">
    <property type="entry name" value="RNaseH-like_sf"/>
</dbReference>
<reference evidence="11" key="1">
    <citation type="journal article" date="2019" name="Plant Biotechnol. J.">
        <title>Genome sequencing of the Australian wild diploid species Gossypium australe highlights disease resistance and delayed gland morphogenesis.</title>
        <authorList>
            <person name="Cai Y."/>
            <person name="Cai X."/>
            <person name="Wang Q."/>
            <person name="Wang P."/>
            <person name="Zhang Y."/>
            <person name="Cai C."/>
            <person name="Xu Y."/>
            <person name="Wang K."/>
            <person name="Zhou Z."/>
            <person name="Wang C."/>
            <person name="Geng S."/>
            <person name="Li B."/>
            <person name="Dong Q."/>
            <person name="Hou Y."/>
            <person name="Wang H."/>
            <person name="Ai P."/>
            <person name="Liu Z."/>
            <person name="Yi F."/>
            <person name="Sun M."/>
            <person name="An G."/>
            <person name="Cheng J."/>
            <person name="Zhang Y."/>
            <person name="Shi Q."/>
            <person name="Xie Y."/>
            <person name="Shi X."/>
            <person name="Chang Y."/>
            <person name="Huang F."/>
            <person name="Chen Y."/>
            <person name="Hong S."/>
            <person name="Mi L."/>
            <person name="Sun Q."/>
            <person name="Zhang L."/>
            <person name="Zhou B."/>
            <person name="Peng R."/>
            <person name="Zhang X."/>
            <person name="Liu F."/>
        </authorList>
    </citation>
    <scope>NUCLEOTIDE SEQUENCE [LARGE SCALE GENOMIC DNA]</scope>
    <source>
        <strain evidence="11">cv. PA1801</strain>
    </source>
</reference>
<keyword evidence="4" id="KW-0540">Nuclease</keyword>
<dbReference type="Proteomes" id="UP000325315">
    <property type="component" value="Unassembled WGS sequence"/>
</dbReference>
<dbReference type="PANTHER" id="PTHR37984:SF5">
    <property type="entry name" value="PROTEIN NYNRIN-LIKE"/>
    <property type="match status" value="1"/>
</dbReference>
<evidence type="ECO:0000256" key="2">
    <source>
        <dbReference type="ARBA" id="ARBA00022679"/>
    </source>
</evidence>
<dbReference type="InterPro" id="IPR041588">
    <property type="entry name" value="Integrase_H2C2"/>
</dbReference>
<organism evidence="10 11">
    <name type="scientific">Gossypium australe</name>
    <dbReference type="NCBI Taxonomy" id="47621"/>
    <lineage>
        <taxon>Eukaryota</taxon>
        <taxon>Viridiplantae</taxon>
        <taxon>Streptophyta</taxon>
        <taxon>Embryophyta</taxon>
        <taxon>Tracheophyta</taxon>
        <taxon>Spermatophyta</taxon>
        <taxon>Magnoliopsida</taxon>
        <taxon>eudicotyledons</taxon>
        <taxon>Gunneridae</taxon>
        <taxon>Pentapetalae</taxon>
        <taxon>rosids</taxon>
        <taxon>malvids</taxon>
        <taxon>Malvales</taxon>
        <taxon>Malvaceae</taxon>
        <taxon>Malvoideae</taxon>
        <taxon>Gossypium</taxon>
    </lineage>
</organism>
<dbReference type="GO" id="GO:0003676">
    <property type="term" value="F:nucleic acid binding"/>
    <property type="evidence" value="ECO:0007669"/>
    <property type="project" value="InterPro"/>
</dbReference>
<dbReference type="InterPro" id="IPR043128">
    <property type="entry name" value="Rev_trsase/Diguanyl_cyclase"/>
</dbReference>
<dbReference type="InterPro" id="IPR000477">
    <property type="entry name" value="RT_dom"/>
</dbReference>
<keyword evidence="11" id="KW-1185">Reference proteome</keyword>
<keyword evidence="3" id="KW-0548">Nucleotidyltransferase</keyword>
<dbReference type="CDD" id="cd01647">
    <property type="entry name" value="RT_LTR"/>
    <property type="match status" value="1"/>
</dbReference>
<dbReference type="EMBL" id="SMMG02000002">
    <property type="protein sequence ID" value="KAA3484375.1"/>
    <property type="molecule type" value="Genomic_DNA"/>
</dbReference>
<evidence type="ECO:0000256" key="8">
    <source>
        <dbReference type="SAM" id="MobiDB-lite"/>
    </source>
</evidence>
<dbReference type="Gene3D" id="2.40.70.10">
    <property type="entry name" value="Acid Proteases"/>
    <property type="match status" value="1"/>
</dbReference>
<keyword evidence="6" id="KW-0378">Hydrolase</keyword>
<dbReference type="Gene3D" id="1.10.340.70">
    <property type="match status" value="1"/>
</dbReference>
<protein>
    <recommendedName>
        <fullName evidence="1">RNA-directed DNA polymerase</fullName>
        <ecNumber evidence="1">2.7.7.49</ecNumber>
    </recommendedName>
</protein>
<evidence type="ECO:0000256" key="4">
    <source>
        <dbReference type="ARBA" id="ARBA00022722"/>
    </source>
</evidence>
<name>A0A5B6WU29_9ROSI</name>
<dbReference type="AlphaFoldDB" id="A0A5B6WU29"/>
<dbReference type="Pfam" id="PF17917">
    <property type="entry name" value="RT_RNaseH"/>
    <property type="match status" value="1"/>
</dbReference>
<dbReference type="Pfam" id="PF00078">
    <property type="entry name" value="RVT_1"/>
    <property type="match status" value="1"/>
</dbReference>
<evidence type="ECO:0000313" key="10">
    <source>
        <dbReference type="EMBL" id="KAA3484375.1"/>
    </source>
</evidence>
<accession>A0A5B6WU29</accession>
<dbReference type="GO" id="GO:0016787">
    <property type="term" value="F:hydrolase activity"/>
    <property type="evidence" value="ECO:0007669"/>
    <property type="project" value="UniProtKB-KW"/>
</dbReference>
<proteinExistence type="predicted"/>
<evidence type="ECO:0000256" key="3">
    <source>
        <dbReference type="ARBA" id="ARBA00022695"/>
    </source>
</evidence>
<feature type="region of interest" description="Disordered" evidence="8">
    <location>
        <begin position="1"/>
        <end position="23"/>
    </location>
</feature>
<keyword evidence="7" id="KW-0695">RNA-directed DNA polymerase</keyword>
<dbReference type="Gene3D" id="3.30.420.10">
    <property type="entry name" value="Ribonuclease H-like superfamily/Ribonuclease H"/>
    <property type="match status" value="1"/>
</dbReference>
<evidence type="ECO:0000256" key="1">
    <source>
        <dbReference type="ARBA" id="ARBA00012493"/>
    </source>
</evidence>
<evidence type="ECO:0000256" key="7">
    <source>
        <dbReference type="ARBA" id="ARBA00022918"/>
    </source>
</evidence>
<dbReference type="EC" id="2.7.7.49" evidence="1"/>
<dbReference type="GO" id="GO:0015074">
    <property type="term" value="P:DNA integration"/>
    <property type="evidence" value="ECO:0007669"/>
    <property type="project" value="InterPro"/>
</dbReference>
<dbReference type="GO" id="GO:0003964">
    <property type="term" value="F:RNA-directed DNA polymerase activity"/>
    <property type="evidence" value="ECO:0007669"/>
    <property type="project" value="UniProtKB-KW"/>
</dbReference>
<dbReference type="InterPro" id="IPR021109">
    <property type="entry name" value="Peptidase_aspartic_dom_sf"/>
</dbReference>
<evidence type="ECO:0000313" key="11">
    <source>
        <dbReference type="Proteomes" id="UP000325315"/>
    </source>
</evidence>
<dbReference type="PROSITE" id="PS50994">
    <property type="entry name" value="INTEGRASE"/>
    <property type="match status" value="1"/>
</dbReference>
<keyword evidence="2" id="KW-0808">Transferase</keyword>
<dbReference type="InterPro" id="IPR001584">
    <property type="entry name" value="Integrase_cat-core"/>
</dbReference>
<dbReference type="Pfam" id="PF08284">
    <property type="entry name" value="RVP_2"/>
    <property type="match status" value="1"/>
</dbReference>
<dbReference type="Gene3D" id="3.30.70.270">
    <property type="match status" value="2"/>
</dbReference>